<name>B9G550_ORYSJ</name>
<dbReference type="Proteomes" id="UP000007752">
    <property type="component" value="Chromosome 9"/>
</dbReference>
<evidence type="ECO:0000256" key="2">
    <source>
        <dbReference type="SAM" id="SignalP"/>
    </source>
</evidence>
<proteinExistence type="predicted"/>
<organism evidence="3">
    <name type="scientific">Oryza sativa subsp. japonica</name>
    <name type="common">Rice</name>
    <dbReference type="NCBI Taxonomy" id="39947"/>
    <lineage>
        <taxon>Eukaryota</taxon>
        <taxon>Viridiplantae</taxon>
        <taxon>Streptophyta</taxon>
        <taxon>Embryophyta</taxon>
        <taxon>Tracheophyta</taxon>
        <taxon>Spermatophyta</taxon>
        <taxon>Magnoliopsida</taxon>
        <taxon>Liliopsida</taxon>
        <taxon>Poales</taxon>
        <taxon>Poaceae</taxon>
        <taxon>BOP clade</taxon>
        <taxon>Oryzoideae</taxon>
        <taxon>Oryzeae</taxon>
        <taxon>Oryzinae</taxon>
        <taxon>Oryza</taxon>
        <taxon>Oryza sativa</taxon>
    </lineage>
</organism>
<gene>
    <name evidence="3" type="ORF">OsJ_30370</name>
</gene>
<reference evidence="3" key="1">
    <citation type="journal article" date="2005" name="PLoS Biol.">
        <title>The genomes of Oryza sativa: a history of duplications.</title>
        <authorList>
            <person name="Yu J."/>
            <person name="Wang J."/>
            <person name="Lin W."/>
            <person name="Li S."/>
            <person name="Li H."/>
            <person name="Zhou J."/>
            <person name="Ni P."/>
            <person name="Dong W."/>
            <person name="Hu S."/>
            <person name="Zeng C."/>
            <person name="Zhang J."/>
            <person name="Zhang Y."/>
            <person name="Li R."/>
            <person name="Xu Z."/>
            <person name="Li S."/>
            <person name="Li X."/>
            <person name="Zheng H."/>
            <person name="Cong L."/>
            <person name="Lin L."/>
            <person name="Yin J."/>
            <person name="Geng J."/>
            <person name="Li G."/>
            <person name="Shi J."/>
            <person name="Liu J."/>
            <person name="Lv H."/>
            <person name="Li J."/>
            <person name="Wang J."/>
            <person name="Deng Y."/>
            <person name="Ran L."/>
            <person name="Shi X."/>
            <person name="Wang X."/>
            <person name="Wu Q."/>
            <person name="Li C."/>
            <person name="Ren X."/>
            <person name="Wang J."/>
            <person name="Wang X."/>
            <person name="Li D."/>
            <person name="Liu D."/>
            <person name="Zhang X."/>
            <person name="Ji Z."/>
            <person name="Zhao W."/>
            <person name="Sun Y."/>
            <person name="Zhang Z."/>
            <person name="Bao J."/>
            <person name="Han Y."/>
            <person name="Dong L."/>
            <person name="Ji J."/>
            <person name="Chen P."/>
            <person name="Wu S."/>
            <person name="Liu J."/>
            <person name="Xiao Y."/>
            <person name="Bu D."/>
            <person name="Tan J."/>
            <person name="Yang L."/>
            <person name="Ye C."/>
            <person name="Zhang J."/>
            <person name="Xu J."/>
            <person name="Zhou Y."/>
            <person name="Yu Y."/>
            <person name="Zhang B."/>
            <person name="Zhuang S."/>
            <person name="Wei H."/>
            <person name="Liu B."/>
            <person name="Lei M."/>
            <person name="Yu H."/>
            <person name="Li Y."/>
            <person name="Xu H."/>
            <person name="Wei S."/>
            <person name="He X."/>
            <person name="Fang L."/>
            <person name="Zhang Z."/>
            <person name="Zhang Y."/>
            <person name="Huang X."/>
            <person name="Su Z."/>
            <person name="Tong W."/>
            <person name="Li J."/>
            <person name="Tong Z."/>
            <person name="Li S."/>
            <person name="Ye J."/>
            <person name="Wang L."/>
            <person name="Fang L."/>
            <person name="Lei T."/>
            <person name="Chen C."/>
            <person name="Chen H."/>
            <person name="Xu Z."/>
            <person name="Li H."/>
            <person name="Huang H."/>
            <person name="Zhang F."/>
            <person name="Xu H."/>
            <person name="Li N."/>
            <person name="Zhao C."/>
            <person name="Li S."/>
            <person name="Dong L."/>
            <person name="Huang Y."/>
            <person name="Li L."/>
            <person name="Xi Y."/>
            <person name="Qi Q."/>
            <person name="Li W."/>
            <person name="Zhang B."/>
            <person name="Hu W."/>
            <person name="Zhang Y."/>
            <person name="Tian X."/>
            <person name="Jiao Y."/>
            <person name="Liang X."/>
            <person name="Jin J."/>
            <person name="Gao L."/>
            <person name="Zheng W."/>
            <person name="Hao B."/>
            <person name="Liu S."/>
            <person name="Wang W."/>
            <person name="Yuan L."/>
            <person name="Cao M."/>
            <person name="McDermott J."/>
            <person name="Samudrala R."/>
            <person name="Wang J."/>
            <person name="Wong G.K."/>
            <person name="Yang H."/>
        </authorList>
    </citation>
    <scope>NUCLEOTIDE SEQUENCE [LARGE SCALE GENOMIC DNA]</scope>
</reference>
<feature type="transmembrane region" description="Helical" evidence="1">
    <location>
        <begin position="61"/>
        <end position="78"/>
    </location>
</feature>
<feature type="signal peptide" evidence="2">
    <location>
        <begin position="1"/>
        <end position="16"/>
    </location>
</feature>
<keyword evidence="2" id="KW-0732">Signal</keyword>
<keyword evidence="1" id="KW-1133">Transmembrane helix</keyword>
<keyword evidence="1" id="KW-0812">Transmembrane</keyword>
<keyword evidence="1" id="KW-0472">Membrane</keyword>
<reference evidence="3" key="2">
    <citation type="submission" date="2008-12" db="EMBL/GenBank/DDBJ databases">
        <title>Improved gene annotation of the rice (Oryza sativa) genomes.</title>
        <authorList>
            <person name="Wang J."/>
            <person name="Li R."/>
            <person name="Fan W."/>
            <person name="Huang Q."/>
            <person name="Zhang J."/>
            <person name="Zhou Y."/>
            <person name="Hu Y."/>
            <person name="Zi S."/>
            <person name="Li J."/>
            <person name="Ni P."/>
            <person name="Zheng H."/>
            <person name="Zhang Y."/>
            <person name="Zhao M."/>
            <person name="Hao Q."/>
            <person name="McDermott J."/>
            <person name="Samudrala R."/>
            <person name="Kristiansen K."/>
            <person name="Wong G.K.-S."/>
        </authorList>
    </citation>
    <scope>NUCLEOTIDE SEQUENCE</scope>
</reference>
<accession>B9G550</accession>
<dbReference type="EMBL" id="CM000146">
    <property type="protein sequence ID" value="EEE70248.1"/>
    <property type="molecule type" value="Genomic_DNA"/>
</dbReference>
<evidence type="ECO:0000313" key="3">
    <source>
        <dbReference type="EMBL" id="EEE70248.1"/>
    </source>
</evidence>
<sequence length="79" mass="8531">MMAAAAAALCFSAAAADSPVGGPHMADLSVLLPPRMTKPVEHRLIGFDGCFTWYTHFRSSLALFFLIFIGRLVLACLFV</sequence>
<protein>
    <submittedName>
        <fullName evidence="3">Uncharacterized protein</fullName>
    </submittedName>
</protein>
<evidence type="ECO:0000256" key="1">
    <source>
        <dbReference type="SAM" id="Phobius"/>
    </source>
</evidence>
<dbReference type="AlphaFoldDB" id="B9G550"/>
<feature type="chain" id="PRO_5002884571" evidence="2">
    <location>
        <begin position="17"/>
        <end position="79"/>
    </location>
</feature>